<protein>
    <submittedName>
        <fullName evidence="3">Uncharacterized protein</fullName>
    </submittedName>
</protein>
<evidence type="ECO:0000256" key="1">
    <source>
        <dbReference type="SAM" id="MobiDB-lite"/>
    </source>
</evidence>
<dbReference type="Pfam" id="PF17686">
    <property type="entry name" value="DUF5534"/>
    <property type="match status" value="1"/>
</dbReference>
<dbReference type="GeneTree" id="ENSGT00390000018040"/>
<dbReference type="Ensembl" id="ENSEAST00005032399.2">
    <property type="protein sequence ID" value="ENSEASP00005029809.2"/>
    <property type="gene ID" value="ENSEASG00005020265.2"/>
</dbReference>
<accession>A0A8C4PTY0</accession>
<dbReference type="AlphaFoldDB" id="A0A8C4PTY0"/>
<dbReference type="PANTHER" id="PTHR38000">
    <property type="entry name" value="RIKEN CDNA 2900092C05"/>
    <property type="match status" value="1"/>
</dbReference>
<proteinExistence type="predicted"/>
<keyword evidence="2" id="KW-0812">Transmembrane</keyword>
<reference evidence="3 4" key="1">
    <citation type="journal article" date="2020" name="Nat. Commun.">
        <title>Donkey genomes provide new insights into domestication and selection for coat color.</title>
        <authorList>
            <person name="Wang"/>
            <person name="C."/>
            <person name="Li"/>
            <person name="H."/>
            <person name="Guo"/>
            <person name="Y."/>
            <person name="Huang"/>
            <person name="J."/>
            <person name="Sun"/>
            <person name="Y."/>
            <person name="Min"/>
            <person name="J."/>
            <person name="Wang"/>
            <person name="J."/>
            <person name="Fang"/>
            <person name="X."/>
            <person name="Zhao"/>
            <person name="Z."/>
            <person name="Wang"/>
            <person name="S."/>
            <person name="Zhang"/>
            <person name="Y."/>
            <person name="Liu"/>
            <person name="Q."/>
            <person name="Jiang"/>
            <person name="Q."/>
            <person name="Wang"/>
            <person name="X."/>
            <person name="Guo"/>
            <person name="Y."/>
            <person name="Yang"/>
            <person name="C."/>
            <person name="Wang"/>
            <person name="Y."/>
            <person name="Tian"/>
            <person name="F."/>
            <person name="Zhuang"/>
            <person name="G."/>
            <person name="Fan"/>
            <person name="Y."/>
            <person name="Gao"/>
            <person name="Q."/>
            <person name="Li"/>
            <person name="Y."/>
            <person name="Ju"/>
            <person name="Z."/>
            <person name="Li"/>
            <person name="J."/>
            <person name="Li"/>
            <person name="R."/>
            <person name="Hou"/>
            <person name="M."/>
            <person name="Yang"/>
            <person name="G."/>
            <person name="Liu"/>
            <person name="G."/>
            <person name="Liu"/>
            <person name="W."/>
            <person name="Guo"/>
            <person name="J."/>
            <person name="Pan"/>
            <person name="S."/>
            <person name="Fan"/>
            <person name="G."/>
            <person name="Zhang"/>
            <person name="W."/>
            <person name="Zhang"/>
            <person name="R."/>
            <person name="Yu"/>
            <person name="J."/>
            <person name="Zhang"/>
            <person name="X."/>
            <person name="Yin"/>
            <person name="Q."/>
            <person name="Ji"/>
            <person name="C."/>
            <person name="Jin"/>
            <person name="Y."/>
            <person name="Yue"/>
            <person name="G."/>
            <person name="Liu"/>
            <person name="M."/>
            <person name="Xu"/>
            <person name="J."/>
            <person name="Liu"/>
            <person name="S."/>
            <person name="Jordana"/>
            <person name="J."/>
            <person name="Noce"/>
            <person name="A."/>
            <person name="Amills"/>
            <person name="M."/>
            <person name="Wu"/>
            <person name="D.D."/>
            <person name="Li"/>
            <person name="S."/>
            <person name="Zhou"/>
            <person name="X. and Zhong"/>
            <person name="J."/>
        </authorList>
    </citation>
    <scope>NUCLEOTIDE SEQUENCE [LARGE SCALE GENOMIC DNA]</scope>
</reference>
<keyword evidence="2" id="KW-1133">Transmembrane helix</keyword>
<feature type="transmembrane region" description="Helical" evidence="2">
    <location>
        <begin position="57"/>
        <end position="84"/>
    </location>
</feature>
<evidence type="ECO:0000313" key="4">
    <source>
        <dbReference type="Proteomes" id="UP000694387"/>
    </source>
</evidence>
<gene>
    <name evidence="3" type="primary">C26H19orf18</name>
</gene>
<dbReference type="Proteomes" id="UP000694387">
    <property type="component" value="Chromosome 26"/>
</dbReference>
<keyword evidence="4" id="KW-1185">Reference proteome</keyword>
<evidence type="ECO:0000256" key="2">
    <source>
        <dbReference type="SAM" id="Phobius"/>
    </source>
</evidence>
<dbReference type="PANTHER" id="PTHR38000:SF1">
    <property type="entry name" value="RIKEN CDNA 2900092C05 GENE"/>
    <property type="match status" value="1"/>
</dbReference>
<reference evidence="3" key="2">
    <citation type="submission" date="2025-08" db="UniProtKB">
        <authorList>
            <consortium name="Ensembl"/>
        </authorList>
    </citation>
    <scope>IDENTIFICATION</scope>
</reference>
<sequence length="193" mass="21499">KETQLSPIQGASSRPRVSDDGKSDTPEPTKNNHGFIAHSIAPNTDTRNAALIPHRPALVQVIVIAGVALSIALICGVVVFYVVYRLVQAEERQQLALLYKNVRIPLLGEEEEVSEDEGQDESTYLLPENEKELEKFIHSAPGSAECFQSSRTSEGPLRILLEVPYRRRLQIMRNSEFLLCCERDFPPSTGPEC</sequence>
<dbReference type="InterPro" id="IPR037549">
    <property type="entry name" value="C19orf18"/>
</dbReference>
<evidence type="ECO:0000313" key="3">
    <source>
        <dbReference type="Ensembl" id="ENSEASP00005029809.2"/>
    </source>
</evidence>
<reference evidence="3" key="3">
    <citation type="submission" date="2025-09" db="UniProtKB">
        <authorList>
            <consortium name="Ensembl"/>
        </authorList>
    </citation>
    <scope>IDENTIFICATION</scope>
</reference>
<organism evidence="3 4">
    <name type="scientific">Equus asinus</name>
    <name type="common">Donkey</name>
    <name type="synonym">Equus africanus asinus</name>
    <dbReference type="NCBI Taxonomy" id="9793"/>
    <lineage>
        <taxon>Eukaryota</taxon>
        <taxon>Metazoa</taxon>
        <taxon>Chordata</taxon>
        <taxon>Craniata</taxon>
        <taxon>Vertebrata</taxon>
        <taxon>Euteleostomi</taxon>
        <taxon>Mammalia</taxon>
        <taxon>Eutheria</taxon>
        <taxon>Laurasiatheria</taxon>
        <taxon>Perissodactyla</taxon>
        <taxon>Equidae</taxon>
        <taxon>Equus</taxon>
    </lineage>
</organism>
<feature type="compositionally biased region" description="Polar residues" evidence="1">
    <location>
        <begin position="1"/>
        <end position="12"/>
    </location>
</feature>
<feature type="region of interest" description="Disordered" evidence="1">
    <location>
        <begin position="1"/>
        <end position="39"/>
    </location>
</feature>
<feature type="compositionally biased region" description="Basic and acidic residues" evidence="1">
    <location>
        <begin position="16"/>
        <end position="27"/>
    </location>
</feature>
<name>A0A8C4PTY0_EQUAS</name>
<keyword evidence="2" id="KW-0472">Membrane</keyword>